<protein>
    <submittedName>
        <fullName evidence="4">Sporulation protein YkwD</fullName>
    </submittedName>
</protein>
<dbReference type="InterPro" id="IPR014044">
    <property type="entry name" value="CAP_dom"/>
</dbReference>
<evidence type="ECO:0000256" key="1">
    <source>
        <dbReference type="SAM" id="MobiDB-lite"/>
    </source>
</evidence>
<reference evidence="4 5" key="1">
    <citation type="journal article" date="2012" name="PLoS ONE">
        <title>The purine-utilizing bacterium Clostridium acidurici 9a: a genome-guided metabolic reconsideration.</title>
        <authorList>
            <person name="Hartwich K."/>
            <person name="Poehlein A."/>
            <person name="Daniel R."/>
        </authorList>
    </citation>
    <scope>NUCLEOTIDE SEQUENCE [LARGE SCALE GENOMIC DNA]</scope>
    <source>
        <strain evidence="5">ATCC 7906 / DSM 604 / BCRC 14475 / CIP 104303 / KCTC 5404 / NCIMB 10678 / 9a</strain>
    </source>
</reference>
<dbReference type="Pfam" id="PF00188">
    <property type="entry name" value="CAP"/>
    <property type="match status" value="1"/>
</dbReference>
<dbReference type="KEGG" id="cad:Curi_c03470"/>
<keyword evidence="5" id="KW-1185">Reference proteome</keyword>
<keyword evidence="2" id="KW-0732">Signal</keyword>
<evidence type="ECO:0000313" key="4">
    <source>
        <dbReference type="EMBL" id="AFS77422.1"/>
    </source>
</evidence>
<dbReference type="NCBIfam" id="TIGR02909">
    <property type="entry name" value="spore_YkwD"/>
    <property type="match status" value="1"/>
</dbReference>
<dbReference type="InterPro" id="IPR035940">
    <property type="entry name" value="CAP_sf"/>
</dbReference>
<dbReference type="eggNOG" id="COG2340">
    <property type="taxonomic scope" value="Bacteria"/>
</dbReference>
<dbReference type="HOGENOM" id="CLU_048111_0_0_9"/>
<proteinExistence type="predicted"/>
<dbReference type="CDD" id="cd05379">
    <property type="entry name" value="CAP_bacterial"/>
    <property type="match status" value="1"/>
</dbReference>
<sequence>MKNSIKKISISLMAGTVILGSVGSVNAQTLNYNTKCDISKLPSNNKFVYYLKNNKNDNCPNKTPNKPNTNDQNQKPSKPNTNDQNQKPCKPNTNDQAQKPSKPDTSDQTQKPNKPDTNDQTQKPSKPDTSTPTENNQDQSTPSNVSSIESEVVRLVNVERSKQGLAPLKMSAELSKVARTKSQDMADKNYFSHTSPTYGSPFDMMKQFGIKYNTAGENIAKGYDSAQSVVTGWMNSPGHRANILSSNFGTIGVGYVEKNGTTYWTQMFTN</sequence>
<feature type="compositionally biased region" description="Polar residues" evidence="1">
    <location>
        <begin position="118"/>
        <end position="148"/>
    </location>
</feature>
<dbReference type="SUPFAM" id="SSF55797">
    <property type="entry name" value="PR-1-like"/>
    <property type="match status" value="1"/>
</dbReference>
<feature type="domain" description="SCP" evidence="3">
    <location>
        <begin position="153"/>
        <end position="268"/>
    </location>
</feature>
<accession>K0AXD8</accession>
<feature type="chain" id="PRO_5003831356" evidence="2">
    <location>
        <begin position="28"/>
        <end position="270"/>
    </location>
</feature>
<dbReference type="EMBL" id="CP003326">
    <property type="protein sequence ID" value="AFS77422.1"/>
    <property type="molecule type" value="Genomic_DNA"/>
</dbReference>
<feature type="signal peptide" evidence="2">
    <location>
        <begin position="1"/>
        <end position="27"/>
    </location>
</feature>
<evidence type="ECO:0000259" key="3">
    <source>
        <dbReference type="Pfam" id="PF00188"/>
    </source>
</evidence>
<dbReference type="STRING" id="1128398.Curi_c03470"/>
<dbReference type="InterPro" id="IPR014258">
    <property type="entry name" value="CAP_domain_YkwD-like"/>
</dbReference>
<dbReference type="PATRIC" id="fig|1128398.3.peg.355"/>
<feature type="compositionally biased region" description="Low complexity" evidence="1">
    <location>
        <begin position="52"/>
        <end position="76"/>
    </location>
</feature>
<name>K0AXD8_GOTA9</name>
<evidence type="ECO:0000313" key="5">
    <source>
        <dbReference type="Proteomes" id="UP000006094"/>
    </source>
</evidence>
<dbReference type="PANTHER" id="PTHR31157:SF1">
    <property type="entry name" value="SCP DOMAIN-CONTAINING PROTEIN"/>
    <property type="match status" value="1"/>
</dbReference>
<gene>
    <name evidence="4" type="primary">ykwD</name>
    <name evidence="4" type="ordered locus">Curi_c03470</name>
</gene>
<dbReference type="Gene3D" id="3.40.33.10">
    <property type="entry name" value="CAP"/>
    <property type="match status" value="1"/>
</dbReference>
<feature type="region of interest" description="Disordered" evidence="1">
    <location>
        <begin position="52"/>
        <end position="148"/>
    </location>
</feature>
<dbReference type="RefSeq" id="WP_014966559.1">
    <property type="nucleotide sequence ID" value="NC_018664.1"/>
</dbReference>
<dbReference type="AlphaFoldDB" id="K0AXD8"/>
<evidence type="ECO:0000256" key="2">
    <source>
        <dbReference type="SAM" id="SignalP"/>
    </source>
</evidence>
<dbReference type="PANTHER" id="PTHR31157">
    <property type="entry name" value="SCP DOMAIN-CONTAINING PROTEIN"/>
    <property type="match status" value="1"/>
</dbReference>
<dbReference type="Proteomes" id="UP000006094">
    <property type="component" value="Chromosome"/>
</dbReference>
<feature type="compositionally biased region" description="Polar residues" evidence="1">
    <location>
        <begin position="77"/>
        <end position="99"/>
    </location>
</feature>
<organism evidence="4 5">
    <name type="scientific">Gottschalkia acidurici (strain ATCC 7906 / DSM 604 / BCRC 14475 / CIP 104303 / KCTC 5404 / NCIMB 10678 / 9a)</name>
    <name type="common">Clostridium acidurici</name>
    <dbReference type="NCBI Taxonomy" id="1128398"/>
    <lineage>
        <taxon>Bacteria</taxon>
        <taxon>Bacillati</taxon>
        <taxon>Bacillota</taxon>
        <taxon>Tissierellia</taxon>
        <taxon>Tissierellales</taxon>
        <taxon>Gottschalkiaceae</taxon>
        <taxon>Gottschalkia</taxon>
    </lineage>
</organism>